<reference evidence="2" key="1">
    <citation type="submission" date="2023-03" db="EMBL/GenBank/DDBJ databases">
        <title>Massive genome expansion in bonnet fungi (Mycena s.s.) driven by repeated elements and novel gene families across ecological guilds.</title>
        <authorList>
            <consortium name="Lawrence Berkeley National Laboratory"/>
            <person name="Harder C.B."/>
            <person name="Miyauchi S."/>
            <person name="Viragh M."/>
            <person name="Kuo A."/>
            <person name="Thoen E."/>
            <person name="Andreopoulos B."/>
            <person name="Lu D."/>
            <person name="Skrede I."/>
            <person name="Drula E."/>
            <person name="Henrissat B."/>
            <person name="Morin E."/>
            <person name="Kohler A."/>
            <person name="Barry K."/>
            <person name="LaButti K."/>
            <person name="Morin E."/>
            <person name="Salamov A."/>
            <person name="Lipzen A."/>
            <person name="Mereny Z."/>
            <person name="Hegedus B."/>
            <person name="Baldrian P."/>
            <person name="Stursova M."/>
            <person name="Weitz H."/>
            <person name="Taylor A."/>
            <person name="Grigoriev I.V."/>
            <person name="Nagy L.G."/>
            <person name="Martin F."/>
            <person name="Kauserud H."/>
        </authorList>
    </citation>
    <scope>NUCLEOTIDE SEQUENCE</scope>
    <source>
        <strain evidence="2">CBHHK182m</strain>
    </source>
</reference>
<dbReference type="Proteomes" id="UP001215598">
    <property type="component" value="Unassembled WGS sequence"/>
</dbReference>
<comment type="caution">
    <text evidence="2">The sequence shown here is derived from an EMBL/GenBank/DDBJ whole genome shotgun (WGS) entry which is preliminary data.</text>
</comment>
<feature type="region of interest" description="Disordered" evidence="1">
    <location>
        <begin position="1"/>
        <end position="29"/>
    </location>
</feature>
<accession>A0AAD7E028</accession>
<gene>
    <name evidence="2" type="ORF">B0H16DRAFT_1483034</name>
</gene>
<dbReference type="AlphaFoldDB" id="A0AAD7E028"/>
<feature type="compositionally biased region" description="Polar residues" evidence="1">
    <location>
        <begin position="1"/>
        <end position="10"/>
    </location>
</feature>
<feature type="compositionally biased region" description="Polar residues" evidence="1">
    <location>
        <begin position="356"/>
        <end position="369"/>
    </location>
</feature>
<name>A0AAD7E028_9AGAR</name>
<evidence type="ECO:0000313" key="3">
    <source>
        <dbReference type="Proteomes" id="UP001215598"/>
    </source>
</evidence>
<evidence type="ECO:0000256" key="1">
    <source>
        <dbReference type="SAM" id="MobiDB-lite"/>
    </source>
</evidence>
<keyword evidence="3" id="KW-1185">Reference proteome</keyword>
<dbReference type="EMBL" id="JARKIB010000508">
    <property type="protein sequence ID" value="KAJ7702897.1"/>
    <property type="molecule type" value="Genomic_DNA"/>
</dbReference>
<organism evidence="2 3">
    <name type="scientific">Mycena metata</name>
    <dbReference type="NCBI Taxonomy" id="1033252"/>
    <lineage>
        <taxon>Eukaryota</taxon>
        <taxon>Fungi</taxon>
        <taxon>Dikarya</taxon>
        <taxon>Basidiomycota</taxon>
        <taxon>Agaricomycotina</taxon>
        <taxon>Agaricomycetes</taxon>
        <taxon>Agaricomycetidae</taxon>
        <taxon>Agaricales</taxon>
        <taxon>Marasmiineae</taxon>
        <taxon>Mycenaceae</taxon>
        <taxon>Mycena</taxon>
    </lineage>
</organism>
<sequence>MSPQTRQSAENWWRKSRKKSVGSDTTPSHESQYHIFLQSQWETPARTSSGYDQQPQAAGHAVYHEFTKDQALEIQDRYIHSVTTQADNTHVIITINPDLAALTLEARWIMVDTTFAVVHGKTNEWKLVIWLSSIEKRIDIGRVWSNRATRGAFVMVWNGIFTTIETITGKKLNFQVFSSKSNLLGAIGDSEGAQAQGLGDVIILRQMNLNAGVGLDVDSILMLIWKTCIVLQPAFSENDLAYLIGFPYLMSDDEIEGYYTFCAESSTRQVQNWWEHKLNYPWLLPSLNRHLSCMSNRHWDLTPSDTNPIEGSHAQDNQVNDTSRSLLEAILLARKSDSETARIIAATRASGVLENGNNSLRTRFSSKSQQDARAREK</sequence>
<protein>
    <submittedName>
        <fullName evidence="2">Uncharacterized protein</fullName>
    </submittedName>
</protein>
<feature type="region of interest" description="Disordered" evidence="1">
    <location>
        <begin position="356"/>
        <end position="377"/>
    </location>
</feature>
<evidence type="ECO:0000313" key="2">
    <source>
        <dbReference type="EMBL" id="KAJ7702897.1"/>
    </source>
</evidence>
<proteinExistence type="predicted"/>